<dbReference type="InParanoid" id="A0A3P8W3M9"/>
<protein>
    <recommendedName>
        <fullName evidence="9">Heparan-sulfate 6-O-sulfotransferase</fullName>
        <ecNumber evidence="9">2.8.2.-</ecNumber>
    </recommendedName>
</protein>
<dbReference type="STRING" id="244447.ENSCSEP00000021224"/>
<dbReference type="InterPro" id="IPR010635">
    <property type="entry name" value="Heparan_SO4-6-sulfoTrfase"/>
</dbReference>
<reference evidence="10 11" key="1">
    <citation type="journal article" date="2014" name="Nat. Genet.">
        <title>Whole-genome sequence of a flatfish provides insights into ZW sex chromosome evolution and adaptation to a benthic lifestyle.</title>
        <authorList>
            <person name="Chen S."/>
            <person name="Zhang G."/>
            <person name="Shao C."/>
            <person name="Huang Q."/>
            <person name="Liu G."/>
            <person name="Zhang P."/>
            <person name="Song W."/>
            <person name="An N."/>
            <person name="Chalopin D."/>
            <person name="Volff J.N."/>
            <person name="Hong Y."/>
            <person name="Li Q."/>
            <person name="Sha Z."/>
            <person name="Zhou H."/>
            <person name="Xie M."/>
            <person name="Yu Q."/>
            <person name="Liu Y."/>
            <person name="Xiang H."/>
            <person name="Wang N."/>
            <person name="Wu K."/>
            <person name="Yang C."/>
            <person name="Zhou Q."/>
            <person name="Liao X."/>
            <person name="Yang L."/>
            <person name="Hu Q."/>
            <person name="Zhang J."/>
            <person name="Meng L."/>
            <person name="Jin L."/>
            <person name="Tian Y."/>
            <person name="Lian J."/>
            <person name="Yang J."/>
            <person name="Miao G."/>
            <person name="Liu S."/>
            <person name="Liang Z."/>
            <person name="Yan F."/>
            <person name="Li Y."/>
            <person name="Sun B."/>
            <person name="Zhang H."/>
            <person name="Zhang J."/>
            <person name="Zhu Y."/>
            <person name="Du M."/>
            <person name="Zhao Y."/>
            <person name="Schartl M."/>
            <person name="Tang Q."/>
            <person name="Wang J."/>
        </authorList>
    </citation>
    <scope>NUCLEOTIDE SEQUENCE</scope>
</reference>
<reference evidence="10" key="2">
    <citation type="submission" date="2025-08" db="UniProtKB">
        <authorList>
            <consortium name="Ensembl"/>
        </authorList>
    </citation>
    <scope>IDENTIFICATION</scope>
</reference>
<keyword evidence="4 9" id="KW-0812">Transmembrane</keyword>
<dbReference type="GO" id="GO:0016020">
    <property type="term" value="C:membrane"/>
    <property type="evidence" value="ECO:0007669"/>
    <property type="project" value="UniProtKB-SubCell"/>
</dbReference>
<evidence type="ECO:0000256" key="4">
    <source>
        <dbReference type="ARBA" id="ARBA00022692"/>
    </source>
</evidence>
<dbReference type="Gene3D" id="3.40.50.300">
    <property type="entry name" value="P-loop containing nucleotide triphosphate hydrolases"/>
    <property type="match status" value="1"/>
</dbReference>
<comment type="function">
    <text evidence="9">6-O-sulfation enzyme which catalyzes the transfer of sulfate from 3'-phosphoadenosine 5'-phosphosulfate (PAPS) to position 6 of the N-sulfoglucosamine residue (GlcNS) of heparan sulfate.</text>
</comment>
<proteinExistence type="inferred from homology"/>
<comment type="subcellular location">
    <subcellularLocation>
        <location evidence="1 9">Membrane</location>
        <topology evidence="1 9">Single-pass type II membrane protein</topology>
    </subcellularLocation>
</comment>
<keyword evidence="11" id="KW-1185">Reference proteome</keyword>
<dbReference type="Ensembl" id="ENSCSET00000021498.1">
    <property type="protein sequence ID" value="ENSCSEP00000021224.1"/>
    <property type="gene ID" value="ENSCSEG00000013561.1"/>
</dbReference>
<comment type="similarity">
    <text evidence="2 9">Belongs to the sulfotransferase 6 family.</text>
</comment>
<organism evidence="10 11">
    <name type="scientific">Cynoglossus semilaevis</name>
    <name type="common">Tongue sole</name>
    <dbReference type="NCBI Taxonomy" id="244447"/>
    <lineage>
        <taxon>Eukaryota</taxon>
        <taxon>Metazoa</taxon>
        <taxon>Chordata</taxon>
        <taxon>Craniata</taxon>
        <taxon>Vertebrata</taxon>
        <taxon>Euteleostomi</taxon>
        <taxon>Actinopterygii</taxon>
        <taxon>Neopterygii</taxon>
        <taxon>Teleostei</taxon>
        <taxon>Neoteleostei</taxon>
        <taxon>Acanthomorphata</taxon>
        <taxon>Carangaria</taxon>
        <taxon>Pleuronectiformes</taxon>
        <taxon>Pleuronectoidei</taxon>
        <taxon>Cynoglossidae</taxon>
        <taxon>Cynoglossinae</taxon>
        <taxon>Cynoglossus</taxon>
    </lineage>
</organism>
<evidence type="ECO:0000313" key="10">
    <source>
        <dbReference type="Ensembl" id="ENSCSEP00000021224.1"/>
    </source>
</evidence>
<evidence type="ECO:0000256" key="1">
    <source>
        <dbReference type="ARBA" id="ARBA00004606"/>
    </source>
</evidence>
<dbReference type="InterPro" id="IPR027417">
    <property type="entry name" value="P-loop_NTPase"/>
</dbReference>
<keyword evidence="7 9" id="KW-0472">Membrane</keyword>
<sequence>MEEKFQRLLYIPVAAALFLMIGYQYVCPPDTSPCYFRTDPLLHRHSPGFRLEEEFEEEQGDGEEDGGLSSRITARLNFSERDMDRRVQFNIRGDDVMVFLHIQKTGGTTFGRHLVKNIHLERPCNCTAGQRKCTCHRPGKAESWLFSRFSTGWSCGLHADWTELSSCVPVVMSQRDRKKVQKKKKRSFYYITMLRDPVSRYLSEWKHVQRGATWKTALHMCDGRPPTQDELPACYNGEDWTGVPLADFMNCPSNLANNRQVRMLADLSLVGCYNMSSMSELERGRVLLASAKANLRNMAFYGLTEFQRKTQYLFERTFGLRFIKAFTQINSTRAASVGISEKVRWRIEGLNALDMELYEYAKNLFLLRYQYSRQRQHQEERLRRRQERREQQSYRTILSKLWNLGGGGGAGEGDSEEGKVLETVATTEDYSSQVVRW</sequence>
<reference evidence="10" key="3">
    <citation type="submission" date="2025-09" db="UniProtKB">
        <authorList>
            <consortium name="Ensembl"/>
        </authorList>
    </citation>
    <scope>IDENTIFICATION</scope>
</reference>
<dbReference type="EC" id="2.8.2.-" evidence="9"/>
<dbReference type="FunCoup" id="A0A3P8W3M9">
    <property type="interactions" value="272"/>
</dbReference>
<feature type="transmembrane region" description="Helical" evidence="9">
    <location>
        <begin position="7"/>
        <end position="26"/>
    </location>
</feature>
<evidence type="ECO:0000256" key="2">
    <source>
        <dbReference type="ARBA" id="ARBA00010109"/>
    </source>
</evidence>
<dbReference type="GeneTree" id="ENSGT00950000183071"/>
<name>A0A3P8W3M9_CYNSE</name>
<dbReference type="FunFam" id="3.40.50.300:FF:000347">
    <property type="entry name" value="Heparan-sulfate 6-O-sulfotransferase"/>
    <property type="match status" value="1"/>
</dbReference>
<dbReference type="GO" id="GO:0017095">
    <property type="term" value="F:heparan sulfate 6-sulfotransferase activity"/>
    <property type="evidence" value="ECO:0007669"/>
    <property type="project" value="RHEA"/>
</dbReference>
<evidence type="ECO:0000256" key="7">
    <source>
        <dbReference type="ARBA" id="ARBA00023136"/>
    </source>
</evidence>
<dbReference type="InterPro" id="IPR005331">
    <property type="entry name" value="Sulfotransferase"/>
</dbReference>
<evidence type="ECO:0000256" key="5">
    <source>
        <dbReference type="ARBA" id="ARBA00022968"/>
    </source>
</evidence>
<dbReference type="Pfam" id="PF03567">
    <property type="entry name" value="Sulfotransfer_2"/>
    <property type="match status" value="1"/>
</dbReference>
<dbReference type="AlphaFoldDB" id="A0A3P8W3M9"/>
<dbReference type="PANTHER" id="PTHR12812:SF3">
    <property type="entry name" value="HEPARAN-SULFATE 6-O-SULFOTRANSFERASE 3"/>
    <property type="match status" value="1"/>
</dbReference>
<accession>A0A3P8W3M9</accession>
<comment type="catalytic activity">
    <reaction evidence="9">
        <text>alpha-D-glucosaminyl-[heparan sulfate](n) + 3'-phosphoadenylyl sulfate = 6-sulfo-alpha-D-glucosaminyl-[heparan sulfate](n) + adenosine 3',5'-bisphosphate + H(+)</text>
        <dbReference type="Rhea" id="RHEA:56604"/>
        <dbReference type="Rhea" id="RHEA-COMP:9830"/>
        <dbReference type="Rhea" id="RHEA-COMP:14621"/>
        <dbReference type="ChEBI" id="CHEBI:15378"/>
        <dbReference type="ChEBI" id="CHEBI:58339"/>
        <dbReference type="ChEBI" id="CHEBI:58343"/>
        <dbReference type="ChEBI" id="CHEBI:58388"/>
        <dbReference type="ChEBI" id="CHEBI:140604"/>
    </reaction>
</comment>
<keyword evidence="8" id="KW-0325">Glycoprotein</keyword>
<evidence type="ECO:0000313" key="11">
    <source>
        <dbReference type="Proteomes" id="UP000265120"/>
    </source>
</evidence>
<evidence type="ECO:0000256" key="3">
    <source>
        <dbReference type="ARBA" id="ARBA00022679"/>
    </source>
</evidence>
<keyword evidence="3 9" id="KW-0808">Transferase</keyword>
<evidence type="ECO:0000256" key="8">
    <source>
        <dbReference type="ARBA" id="ARBA00023180"/>
    </source>
</evidence>
<dbReference type="OMA" id="CDCMAGQ"/>
<dbReference type="SUPFAM" id="SSF52540">
    <property type="entry name" value="P-loop containing nucleoside triphosphate hydrolases"/>
    <property type="match status" value="1"/>
</dbReference>
<keyword evidence="5 9" id="KW-0735">Signal-anchor</keyword>
<evidence type="ECO:0000256" key="9">
    <source>
        <dbReference type="RuleBase" id="RU364122"/>
    </source>
</evidence>
<keyword evidence="6 9" id="KW-1133">Transmembrane helix</keyword>
<dbReference type="PANTHER" id="PTHR12812">
    <property type="entry name" value="HEPARAN SULFATE 6-O-SULFOTRANSFERASE 3"/>
    <property type="match status" value="1"/>
</dbReference>
<evidence type="ECO:0000256" key="6">
    <source>
        <dbReference type="ARBA" id="ARBA00022989"/>
    </source>
</evidence>
<dbReference type="Proteomes" id="UP000265120">
    <property type="component" value="Chromosome 14"/>
</dbReference>